<dbReference type="EMBL" id="GBRH01187789">
    <property type="protein sequence ID" value="JAE10107.1"/>
    <property type="molecule type" value="Transcribed_RNA"/>
</dbReference>
<reference evidence="1" key="1">
    <citation type="submission" date="2014-09" db="EMBL/GenBank/DDBJ databases">
        <authorList>
            <person name="Magalhaes I.L.F."/>
            <person name="Oliveira U."/>
            <person name="Santos F.R."/>
            <person name="Vidigal T.H.D.A."/>
            <person name="Brescovit A.D."/>
            <person name="Santos A.J."/>
        </authorList>
    </citation>
    <scope>NUCLEOTIDE SEQUENCE</scope>
    <source>
        <tissue evidence="1">Shoot tissue taken approximately 20 cm above the soil surface</tissue>
    </source>
</reference>
<proteinExistence type="predicted"/>
<accession>A0A0A9FCS3</accession>
<protein>
    <submittedName>
        <fullName evidence="1">Uncharacterized protein</fullName>
    </submittedName>
</protein>
<evidence type="ECO:0000313" key="1">
    <source>
        <dbReference type="EMBL" id="JAE10107.1"/>
    </source>
</evidence>
<organism evidence="1">
    <name type="scientific">Arundo donax</name>
    <name type="common">Giant reed</name>
    <name type="synonym">Donax arundinaceus</name>
    <dbReference type="NCBI Taxonomy" id="35708"/>
    <lineage>
        <taxon>Eukaryota</taxon>
        <taxon>Viridiplantae</taxon>
        <taxon>Streptophyta</taxon>
        <taxon>Embryophyta</taxon>
        <taxon>Tracheophyta</taxon>
        <taxon>Spermatophyta</taxon>
        <taxon>Magnoliopsida</taxon>
        <taxon>Liliopsida</taxon>
        <taxon>Poales</taxon>
        <taxon>Poaceae</taxon>
        <taxon>PACMAD clade</taxon>
        <taxon>Arundinoideae</taxon>
        <taxon>Arundineae</taxon>
        <taxon>Arundo</taxon>
    </lineage>
</organism>
<sequence>MNEHTDLFFLQQPSDPLNF</sequence>
<reference evidence="1" key="2">
    <citation type="journal article" date="2015" name="Data Brief">
        <title>Shoot transcriptome of the giant reed, Arundo donax.</title>
        <authorList>
            <person name="Barrero R.A."/>
            <person name="Guerrero F.D."/>
            <person name="Moolhuijzen P."/>
            <person name="Goolsby J.A."/>
            <person name="Tidwell J."/>
            <person name="Bellgard S.E."/>
            <person name="Bellgard M.I."/>
        </authorList>
    </citation>
    <scope>NUCLEOTIDE SEQUENCE</scope>
    <source>
        <tissue evidence="1">Shoot tissue taken approximately 20 cm above the soil surface</tissue>
    </source>
</reference>
<name>A0A0A9FCS3_ARUDO</name>
<dbReference type="AlphaFoldDB" id="A0A0A9FCS3"/>